<reference evidence="2" key="1">
    <citation type="journal article" date="2024" name="Toxins">
        <title>Genome Sequence Analysis of Native Xenorhabdus Strains Isolated from Entomopathogenic Nematodes in Argentina.</title>
        <authorList>
            <person name="Palma L."/>
            <person name="Frizzo L."/>
            <person name="Kaiser S."/>
            <person name="Berry C."/>
            <person name="Caballero P."/>
            <person name="Bode H.B."/>
            <person name="Del Valle E.E."/>
        </authorList>
    </citation>
    <scope>NUCLEOTIDE SEQUENCE [LARGE SCALE GENOMIC DNA]</scope>
    <source>
        <strain evidence="2">Reich</strain>
    </source>
</reference>
<comment type="caution">
    <text evidence="1">The sequence shown here is derived from an EMBL/GenBank/DDBJ whole genome shotgun (WGS) entry which is preliminary data.</text>
</comment>
<evidence type="ECO:0000313" key="1">
    <source>
        <dbReference type="EMBL" id="MDX8000857.1"/>
    </source>
</evidence>
<dbReference type="EMBL" id="VCDP01000090">
    <property type="protein sequence ID" value="MDX8000857.1"/>
    <property type="molecule type" value="Genomic_DNA"/>
</dbReference>
<organism evidence="1 2">
    <name type="scientific">Xenorhabdus littoralis</name>
    <dbReference type="NCBI Taxonomy" id="2582835"/>
    <lineage>
        <taxon>Bacteria</taxon>
        <taxon>Pseudomonadati</taxon>
        <taxon>Pseudomonadota</taxon>
        <taxon>Gammaproteobacteria</taxon>
        <taxon>Enterobacterales</taxon>
        <taxon>Morganellaceae</taxon>
        <taxon>Xenorhabdus</taxon>
    </lineage>
</organism>
<evidence type="ECO:0000313" key="2">
    <source>
        <dbReference type="Proteomes" id="UP001271640"/>
    </source>
</evidence>
<proteinExistence type="predicted"/>
<protein>
    <submittedName>
        <fullName evidence="1">Uncharacterized protein</fullName>
    </submittedName>
</protein>
<gene>
    <name evidence="1" type="ORF">FE394_17090</name>
</gene>
<keyword evidence="2" id="KW-1185">Reference proteome</keyword>
<dbReference type="RefSeq" id="WP_319927568.1">
    <property type="nucleotide sequence ID" value="NZ_VCDO01000086.1"/>
</dbReference>
<dbReference type="Proteomes" id="UP001271640">
    <property type="component" value="Unassembled WGS sequence"/>
</dbReference>
<sequence length="100" mass="11548">MSQSNGVGTIEACKKWNLNTDDIYKIFKISNEYEYNPHREFDYAPCDMEGRVSFNGKIWNFYINGGGITTIENNNNTIYLGCNSKECDPFFIFPFDDTNS</sequence>
<accession>A0ABU4SQC5</accession>
<name>A0ABU4SQC5_9GAMM</name>